<dbReference type="EMBL" id="JAFFZE010000033">
    <property type="protein sequence ID" value="MCT2588135.1"/>
    <property type="molecule type" value="Genomic_DNA"/>
</dbReference>
<accession>A0ABT2JJR8</accession>
<feature type="compositionally biased region" description="Low complexity" evidence="1">
    <location>
        <begin position="157"/>
        <end position="166"/>
    </location>
</feature>
<keyword evidence="4" id="KW-1185">Reference proteome</keyword>
<feature type="compositionally biased region" description="Basic residues" evidence="1">
    <location>
        <begin position="1"/>
        <end position="12"/>
    </location>
</feature>
<proteinExistence type="predicted"/>
<keyword evidence="2" id="KW-1133">Transmembrane helix</keyword>
<dbReference type="RefSeq" id="WP_260196076.1">
    <property type="nucleotide sequence ID" value="NZ_JAFFZE010000033.1"/>
</dbReference>
<evidence type="ECO:0000313" key="4">
    <source>
        <dbReference type="Proteomes" id="UP001156441"/>
    </source>
</evidence>
<organism evidence="3 4">
    <name type="scientific">Actinophytocola gossypii</name>
    <dbReference type="NCBI Taxonomy" id="2812003"/>
    <lineage>
        <taxon>Bacteria</taxon>
        <taxon>Bacillati</taxon>
        <taxon>Actinomycetota</taxon>
        <taxon>Actinomycetes</taxon>
        <taxon>Pseudonocardiales</taxon>
        <taxon>Pseudonocardiaceae</taxon>
    </lineage>
</organism>
<keyword evidence="2" id="KW-0812">Transmembrane</keyword>
<gene>
    <name evidence="3" type="ORF">JT362_34000</name>
</gene>
<dbReference type="Proteomes" id="UP001156441">
    <property type="component" value="Unassembled WGS sequence"/>
</dbReference>
<evidence type="ECO:0000256" key="2">
    <source>
        <dbReference type="SAM" id="Phobius"/>
    </source>
</evidence>
<feature type="transmembrane region" description="Helical" evidence="2">
    <location>
        <begin position="74"/>
        <end position="94"/>
    </location>
</feature>
<feature type="region of interest" description="Disordered" evidence="1">
    <location>
        <begin position="1"/>
        <end position="46"/>
    </location>
</feature>
<comment type="caution">
    <text evidence="3">The sequence shown here is derived from an EMBL/GenBank/DDBJ whole genome shotgun (WGS) entry which is preliminary data.</text>
</comment>
<evidence type="ECO:0000313" key="3">
    <source>
        <dbReference type="EMBL" id="MCT2588135.1"/>
    </source>
</evidence>
<keyword evidence="2" id="KW-0472">Membrane</keyword>
<reference evidence="3 4" key="1">
    <citation type="submission" date="2021-02" db="EMBL/GenBank/DDBJ databases">
        <title>Actinophytocola xerophila sp. nov., isolated from soil of cotton cropping field.</title>
        <authorList>
            <person name="Huang R."/>
            <person name="Chen X."/>
            <person name="Ge X."/>
            <person name="Liu W."/>
        </authorList>
    </citation>
    <scope>NUCLEOTIDE SEQUENCE [LARGE SCALE GENOMIC DNA]</scope>
    <source>
        <strain evidence="3 4">S1-96</strain>
    </source>
</reference>
<protein>
    <recommendedName>
        <fullName evidence="5">SnoaL-like domain-containing protein</fullName>
    </recommendedName>
</protein>
<evidence type="ECO:0008006" key="5">
    <source>
        <dbReference type="Google" id="ProtNLM"/>
    </source>
</evidence>
<evidence type="ECO:0000256" key="1">
    <source>
        <dbReference type="SAM" id="MobiDB-lite"/>
    </source>
</evidence>
<name>A0ABT2JJR8_9PSEU</name>
<feature type="region of interest" description="Disordered" evidence="1">
    <location>
        <begin position="126"/>
        <end position="184"/>
    </location>
</feature>
<sequence length="286" mass="30283">MDRPTTGRRRVRAGSVHVTELIDKRVRQSGAPASSATPRSLGPPRATVRVLETTEPATDVPAPFRRPPSRGSQLAKLAGLGAATLVLCTAIAAATTISHERAGQHAVADRPVPRITGDQALLPDRLDRTLPSAPAPAVDHRPTGQRTAPAEHPRTQPSVTPVSSTTEAPASVVEASVEPTQDPVGDTISDVALVERFYELLPGDPDRAFGLIAPDLLSTTLGEFLDSWASVTGIDVVDVRRQAAGVLAEVRMTLADGHHLKIEQLLTVADSPRRITGVQLLSAQRN</sequence>